<dbReference type="GO" id="GO:0008270">
    <property type="term" value="F:zinc ion binding"/>
    <property type="evidence" value="ECO:0007669"/>
    <property type="project" value="UniProtKB-KW"/>
</dbReference>
<feature type="region of interest" description="Disordered" evidence="7">
    <location>
        <begin position="2040"/>
        <end position="2066"/>
    </location>
</feature>
<dbReference type="PROSITE" id="PS50290">
    <property type="entry name" value="PI3_4_KINASE_3"/>
    <property type="match status" value="1"/>
</dbReference>
<dbReference type="InterPro" id="IPR046807">
    <property type="entry name" value="Tra1_central"/>
</dbReference>
<feature type="compositionally biased region" description="Polar residues" evidence="7">
    <location>
        <begin position="4103"/>
        <end position="4129"/>
    </location>
</feature>
<dbReference type="InterPro" id="IPR050517">
    <property type="entry name" value="DDR_Repair_Kinase"/>
</dbReference>
<dbReference type="InterPro" id="IPR016024">
    <property type="entry name" value="ARM-type_fold"/>
</dbReference>
<feature type="non-terminal residue" evidence="11">
    <location>
        <position position="4180"/>
    </location>
</feature>
<feature type="domain" description="C2H2-type" evidence="8">
    <location>
        <begin position="4007"/>
        <end position="4039"/>
    </location>
</feature>
<comment type="caution">
    <text evidence="11">The sequence shown here is derived from an EMBL/GenBank/DDBJ whole genome shotgun (WGS) entry which is preliminary data.</text>
</comment>
<name>A0A9N8WJ26_9GLOM</name>
<dbReference type="InterPro" id="IPR013087">
    <property type="entry name" value="Znf_C2H2_type"/>
</dbReference>
<feature type="domain" description="PI3K/PI4K catalytic" evidence="9">
    <location>
        <begin position="3585"/>
        <end position="3909"/>
    </location>
</feature>
<dbReference type="GO" id="GO:0005634">
    <property type="term" value="C:nucleus"/>
    <property type="evidence" value="ECO:0007669"/>
    <property type="project" value="TreeGrafter"/>
</dbReference>
<dbReference type="InterPro" id="IPR003151">
    <property type="entry name" value="PIK-rel_kinase_FAT"/>
</dbReference>
<evidence type="ECO:0000256" key="5">
    <source>
        <dbReference type="ARBA" id="ARBA00022833"/>
    </source>
</evidence>
<dbReference type="SUPFAM" id="SSF56112">
    <property type="entry name" value="Protein kinase-like (PK-like)"/>
    <property type="match status" value="1"/>
</dbReference>
<dbReference type="PROSITE" id="PS51189">
    <property type="entry name" value="FAT"/>
    <property type="match status" value="1"/>
</dbReference>
<dbReference type="Proteomes" id="UP000789759">
    <property type="component" value="Unassembled WGS sequence"/>
</dbReference>
<dbReference type="Gene3D" id="3.30.160.60">
    <property type="entry name" value="Classic Zinc Finger"/>
    <property type="match status" value="3"/>
</dbReference>
<keyword evidence="3" id="KW-0677">Repeat</keyword>
<dbReference type="SUPFAM" id="SSF48371">
    <property type="entry name" value="ARM repeat"/>
    <property type="match status" value="3"/>
</dbReference>
<comment type="similarity">
    <text evidence="1">Belongs to the PI3/PI4-kinase family. TRA1 subfamily.</text>
</comment>
<feature type="compositionally biased region" description="Polar residues" evidence="7">
    <location>
        <begin position="4136"/>
        <end position="4153"/>
    </location>
</feature>
<dbReference type="SMART" id="SM00146">
    <property type="entry name" value="PI3Kc"/>
    <property type="match status" value="1"/>
</dbReference>
<dbReference type="GO" id="GO:0035267">
    <property type="term" value="C:NuA4 histone acetyltransferase complex"/>
    <property type="evidence" value="ECO:0007669"/>
    <property type="project" value="TreeGrafter"/>
</dbReference>
<feature type="region of interest" description="Disordered" evidence="7">
    <location>
        <begin position="1930"/>
        <end position="1950"/>
    </location>
</feature>
<dbReference type="FunFam" id="3.30.160.60:FF:000100">
    <property type="entry name" value="Zinc finger 45-like"/>
    <property type="match status" value="1"/>
</dbReference>
<dbReference type="OrthoDB" id="5570127at2759"/>
<feature type="compositionally biased region" description="Polar residues" evidence="7">
    <location>
        <begin position="3345"/>
        <end position="3378"/>
    </location>
</feature>
<accession>A0A9N8WJ26</accession>
<dbReference type="Pfam" id="PF21816">
    <property type="entry name" value="Zap1_zf1"/>
    <property type="match status" value="1"/>
</dbReference>
<dbReference type="Pfam" id="PF20175">
    <property type="entry name" value="Tra1_central"/>
    <property type="match status" value="1"/>
</dbReference>
<dbReference type="Pfam" id="PF20206">
    <property type="entry name" value="Tra1_ring"/>
    <property type="match status" value="1"/>
</dbReference>
<feature type="compositionally biased region" description="Polar residues" evidence="7">
    <location>
        <begin position="2040"/>
        <end position="2050"/>
    </location>
</feature>
<feature type="compositionally biased region" description="Low complexity" evidence="7">
    <location>
        <begin position="3296"/>
        <end position="3308"/>
    </location>
</feature>
<dbReference type="InterPro" id="IPR036940">
    <property type="entry name" value="PI3/4_kinase_cat_sf"/>
</dbReference>
<gene>
    <name evidence="11" type="ORF">CPELLU_LOCUS1708</name>
</gene>
<dbReference type="InterPro" id="IPR000403">
    <property type="entry name" value="PI3/4_kinase_cat_dom"/>
</dbReference>
<evidence type="ECO:0000313" key="12">
    <source>
        <dbReference type="Proteomes" id="UP000789759"/>
    </source>
</evidence>
<evidence type="ECO:0000259" key="9">
    <source>
        <dbReference type="PROSITE" id="PS50290"/>
    </source>
</evidence>
<feature type="region of interest" description="Disordered" evidence="7">
    <location>
        <begin position="4037"/>
        <end position="4180"/>
    </location>
</feature>
<dbReference type="EMBL" id="CAJVQA010000668">
    <property type="protein sequence ID" value="CAG8485150.1"/>
    <property type="molecule type" value="Genomic_DNA"/>
</dbReference>
<dbReference type="InterPro" id="IPR046805">
    <property type="entry name" value="Tra1_ring"/>
</dbReference>
<evidence type="ECO:0000256" key="7">
    <source>
        <dbReference type="SAM" id="MobiDB-lite"/>
    </source>
</evidence>
<evidence type="ECO:0000259" key="10">
    <source>
        <dbReference type="PROSITE" id="PS51189"/>
    </source>
</evidence>
<dbReference type="InterPro" id="IPR011009">
    <property type="entry name" value="Kinase-like_dom_sf"/>
</dbReference>
<dbReference type="InterPro" id="IPR036236">
    <property type="entry name" value="Znf_C2H2_sf"/>
</dbReference>
<feature type="domain" description="FAT" evidence="10">
    <location>
        <begin position="2634"/>
        <end position="3188"/>
    </location>
</feature>
<dbReference type="PROSITE" id="PS50157">
    <property type="entry name" value="ZINC_FINGER_C2H2_2"/>
    <property type="match status" value="3"/>
</dbReference>
<dbReference type="GO" id="GO:0000124">
    <property type="term" value="C:SAGA complex"/>
    <property type="evidence" value="ECO:0007669"/>
    <property type="project" value="TreeGrafter"/>
</dbReference>
<dbReference type="PANTHER" id="PTHR11139:SF1">
    <property type="entry name" value="TRANSFORMATION_TRANSCRIPTION DOMAIN-ASSOCIATED PROTEIN"/>
    <property type="match status" value="1"/>
</dbReference>
<feature type="compositionally biased region" description="Low complexity" evidence="7">
    <location>
        <begin position="3253"/>
        <end position="3284"/>
    </location>
</feature>
<feature type="compositionally biased region" description="Basic and acidic residues" evidence="7">
    <location>
        <begin position="4037"/>
        <end position="4058"/>
    </location>
</feature>
<feature type="domain" description="C2H2-type" evidence="8">
    <location>
        <begin position="3974"/>
        <end position="4004"/>
    </location>
</feature>
<organism evidence="11 12">
    <name type="scientific">Cetraspora pellucida</name>
    <dbReference type="NCBI Taxonomy" id="1433469"/>
    <lineage>
        <taxon>Eukaryota</taxon>
        <taxon>Fungi</taxon>
        <taxon>Fungi incertae sedis</taxon>
        <taxon>Mucoromycota</taxon>
        <taxon>Glomeromycotina</taxon>
        <taxon>Glomeromycetes</taxon>
        <taxon>Diversisporales</taxon>
        <taxon>Gigasporaceae</taxon>
        <taxon>Cetraspora</taxon>
    </lineage>
</organism>
<keyword evidence="5" id="KW-0862">Zinc</keyword>
<dbReference type="PROSITE" id="PS00028">
    <property type="entry name" value="ZINC_FINGER_C2H2_1"/>
    <property type="match status" value="2"/>
</dbReference>
<feature type="compositionally biased region" description="Basic and acidic residues" evidence="7">
    <location>
        <begin position="2053"/>
        <end position="2066"/>
    </location>
</feature>
<dbReference type="SUPFAM" id="SSF57667">
    <property type="entry name" value="beta-beta-alpha zinc fingers"/>
    <property type="match status" value="2"/>
</dbReference>
<dbReference type="Pfam" id="PF02259">
    <property type="entry name" value="FAT"/>
    <property type="match status" value="1"/>
</dbReference>
<feature type="compositionally biased region" description="Basic residues" evidence="7">
    <location>
        <begin position="4059"/>
        <end position="4072"/>
    </location>
</feature>
<evidence type="ECO:0000256" key="3">
    <source>
        <dbReference type="ARBA" id="ARBA00022737"/>
    </source>
</evidence>
<evidence type="ECO:0000259" key="8">
    <source>
        <dbReference type="PROSITE" id="PS50157"/>
    </source>
</evidence>
<sequence>MAGSELSTPELYALRLVDPNITFKTKLSIAINLRDSVEVYQNADYNRFLQALMPVLTKMLTEEQPVFDSNSEEQKLRNLYLEILHRLPQNDSLLPYASNLLKTLMELLKKENEDNAVICLKIIIDLHRSYKHQLVDLVKPFLDIVQEMYKNMEQTVKDSFDSPGIVATPNVGTPVQPIVLVPPSSRPSSPVSDVTANETTPNKVLAGSLHSFKVLTECPIIVVLLFQSHRHFVNDNIGNFVPLIIKTLGLQARPQAEAQEAARARGEIFVGVAPGIRDRAKYTEFIIAQVKTMSFLAYVLRAYTNALQEYQSMIPDFVIRLLQDCPPEASATRKELLVATRHILSTDFRSAFVSKIDILLNEKVLIGSGVTSHDTLRPLAYSMLADLVHHVRNELSPAQLSRTVYIYSRNLHDPTLAASIQTMCSKLLLNLTECIVKIPKKDGKDEARDLLIKVLDTFANKFVTLNLVFADIQRQQRRKKAAASDSNIIEKIDDFDFEQARPINTSTPGELQHDAINDGRFLFRNLVTGLKPIIQWLKECNPPLPNNSKTPVQQPNSVARGFTQEQVDIFIGLFREGVRCFDYFNIDNVDTNQVKYSDKLTPIEIPSRIGPYSKVEKEALEHFSSAFVMVDPAIFQEIFASQMNFFFDQMLQNTSLLQIPQYFLAHNDVISQSFAGILLRFLVDRLDKLGGPDPLYSQVMLRLFKLAFMAVTLFPNHNESVLHPHLANIITSSMKLSAKAKEPINYFLLLRALFRSIGGGRFETLYKEVFPLLQVLLEGLNSLLSLIHKQRMRDLFVELCLTVPVRLSVLLPFLSYLMKPLVLALQAGPELVTQGLRTLELCIDNLTPEFLDPIMAPVINDLMNALWKHLKPTPYNNTHSHVAMRILGKLGGRNRRMLKDPAQLNYYAPPLTGIDLQIYFEPHTNPHNLPLDEGLSLAARVLQDPNTTFFYRKNAYKFLVATIPLFINLDEGPENLAISITARVQQQLLQNNEGDDMEIIPLSTENTHGDIPIVTDEFRELSINNMPSKEGHKQILKRKVVQEETLQNVIYSLFVASSLQDLKDQAWPFLENICRHFALLEVSEALNYRYAREKRFDFNNDEKQYSLETKVMVEALVEVITSENTNLSKLAETALTLIYETCVIITGSKDALIRFPLFHVLASRFCSCCYKQEWFRKDGGCTGISILSSKLDMGTQWMLEHEVEFVKSLLFILKDMSPDFAAGYVENASQTLLHVLTICNQQEQSESHSEDVEMIDSKDERQTKFDKLITLLTSELSNANSAVRETVQQSLKIIAELKQCNVTDLLSTARDTLLSPIFGKPFRAHPAPMQIGHIDAITYCLQLQPPLLDFSNYEELVRLLNEALTLVDTDDQVLASRSTQYKTSTAGINLRIVCIKLLSASMMRSDSFPPNSAVATRTRIIGVFFKSLYSKAPEVVDVANKGLQQVLQQQHKLPKDLLQAGLRPILVNLSDHKKLTVAGLEGLARLLELLTNYFKVEIGRKLLDHLRQWAEPTVLQESAGKPLIEIESIKIIVAILNVFHLLPPAAFVFLDDLVTIVLELEEQLRRSMSSPFRFPLIKFLNRYSSNAIEYFYNKVGNDKFIRLFINILGNDQATQLREDIMKNPLQLIDKTSNIQDLDNADEVKFQRIVIILEIVKFRPSWLVEPSSEPILKSIKEAWNDPGRLERLKREDTLNLSQCRESKHLVEIFIYYLKENPDDIDLLFELVTIFSYESVIDYTFLKKFYQEEVAMKYNVIQKRKILDKFLNSFLDPSIPANIKMQSLKVIITPMLLFAFAKGQEYEQIIGTIQMDKIQHIWRYLTETHDEIEDSLRIEVLQFSTLLVQRVPHLISARSDLAKIGWNWSRADDITAKQTAFVFLAQIFAEFDSVNSKILFQSYFALLRAHQLEARTLVKQALDILAPVIPKLKTHHPLPSKESFDESKKDSKNKKAPTPTWIQYAKKVLLEDGHSVSQLVNVYQLLVRHPDLFYEHREHFMSQIANTLTRLGLLQSATAETRLLTIDLSELILKWEKRRISENRITEQSSAASTPAMTPDKRRIDSESEHSSRKRMLIEHGGEYRSVIAEQNQKYTPNINLRESIVGYLTRFVCTSTESVSKTGLARRALELIKEFLLPDFWPEVNVKLSTLDRTLKYTEVNQNILNSVCNSLEVLNVILERKPADWCLVNIVHLQQLLEHSIGSTQIRIQECLHPVLVHIYKSLAPPPFDETTTPLNPEQPSSPDSEVENFIKIIHTTIQEALQNMNNLYTAMMLLKSVGCNTPKNIDPFLSGIIQVIQKLIKDLQQNVSNNLNGAQAPDSPISILIMALQLVNSRVSELTDQRPIFLAALSQLTEKTEKINNYELSRTIFEMVKEWVVSKLEPFPTLEEKSDLLVKMLCFESLDDKTLIEDFLNLVISIYSDPSFTRTEMTVKLEKAFLIGTRYNNPKIRNRFMEIFDHSMARLLSTRLSYIVSDQNWEFLANYFWLHQALDVLLGSVSSKKRIQPPTYSLQTKSITTFGECSNLSSLTPSKELEDFLMKHREFLRDLKKLRISDILPHLKQLHYLDDNLAYKLWVGLFPFCWAIVPSKERQDLSNNLIALLSKEYHAIQSELRPNCIQALLESISRCSPTIRLPPHLVKYLGKSHGAWHTAMEILQTTFEGIKEDDKFKESTLDALSDLYSTLSEDDMFYGVWKRRCKFPDTNTAISYEQCGNWTQALLAYENAQTKSRASGSPCTESEYLLWEDHWVICSQKLQQWDILIDFAKNENNIDLMFESAFRSIDLATEKEFFEQNVQAFSESHPNPRRKMFEAFMNLMKSQQSNNYDDFKKISEEAHQSALRKWHTLPNVVSQSHIPLLHSFQLLVEFDDATRMFSSLADINHQNADTKASELKSVLQSWRERLPNMWDDINVWSDIVAWRRHVFNVINKSFAQFQAQNTTNTMANTNYPFRGHHETAWTINRFAHVARKHQLSEVCINFLQLIYNLPNIEIQEAFLKLTEQTKCHYQNPNDVANALDVINNTNLNYFGSQQKAEFHTLRGMIQAKLGRDPEANDSFSRAVQVDMRLPKAWAAWGHYYDNKFKANPDETTFAANALSCYLQAAGLYNNPKSRKLLVRILWLLSVDDDKGHISRVFETYNSKSEVPVWYWITFIPQLIACLLHKEARHARTILMKIAKQYPQALHFQLRTAREESILIKRQAQAVQQGQARAGQISSSIANTSGAPQMPPSVPGSEGVVLQSASQLNTNVIVNGNGHRPMQVSPEQSSPSQASSGQMSPQAINFSRSSPMPSQPPQSPAMQIGNNGNNVINGAISHMSSSLPNTPHNMSSMNGIHNGMASSVPGTPLSGHAPTTPTNGIIHNTPITPTNVSQNPLPSTPTNNGDGRSPITPGLGINSNHHVLSNLAHTPQSQQASKQPWEHIEDVMSILKTSFPLLALSIETMVDQIQLRLKPSSDEDIYRLIVALLNDGVQQIINRLNCPPDNGMLTATIEGNIKRFAENLLPGAIKTAFVNDFIEKKPDLMQYVETLRKWRYRFEIVLDSKPRTQHLEHFSPYLVEFQHQKFEEVEVPGQYLLHKYHNNTEFVRIDRFMSEVEVIRSHGICYRRLTIRGHDGSLHPFAVQLPSARQSRREERIIQLFRILNTVLERRKESRKRNLSFHLPLIIPLGPQIRIVQDDPSYCSLQEVYEDHCDVTGISKDEVIIYYTNKMRANMPYIQTAKDMGNLRVEIAEQIASKFIPSDILTKFMTKTMKSHEDLWTIRKRFTTQMAAVSFMTYIMSINQRHPHKFMISRNTGNIWMTELLPAFTQNMPMLHNNEAVPFRYTRSLQHFMTQIGIEGVFSSALTAIGRCLTEPEFDLGQYLGIFIRDELITWHFMVQRPVNEQNLRQKVALNVDQIVNKAQAIGGIDVEREKPNLFKLSGSVLELIKTASNSQNLAAMESYDDLFINMERNKNVFRTNRLQCDDSENSLPSIRSHLGLLKCKWDDCSSSFRLLNDLVNHLHEDHVGRKKANYTCEWDSCPRKGATQTSRFALITHLRSHTGEKPYDCKEPGCEKSFTRPDSLTKHMKSQHVDPRKKRIMEEGQRTYKKRKLSTSPEDDDDESHTSHSLQSSRQPRLNNNQHNITSRQRLNSSRQPSEKPRQQSSSRLHSENSYPNRNYTSDDDTSVSEVSDVSSTDDDNDKSFYE</sequence>
<dbReference type="PANTHER" id="PTHR11139">
    <property type="entry name" value="ATAXIA TELANGIECTASIA MUTATED ATM -RELATED"/>
    <property type="match status" value="1"/>
</dbReference>
<reference evidence="11" key="1">
    <citation type="submission" date="2021-06" db="EMBL/GenBank/DDBJ databases">
        <authorList>
            <person name="Kallberg Y."/>
            <person name="Tangrot J."/>
            <person name="Rosling A."/>
        </authorList>
    </citation>
    <scope>NUCLEOTIDE SEQUENCE</scope>
    <source>
        <strain evidence="11">FL966</strain>
    </source>
</reference>
<protein>
    <submittedName>
        <fullName evidence="11">8333_t:CDS:1</fullName>
    </submittedName>
</protein>
<proteinExistence type="inferred from homology"/>
<evidence type="ECO:0000256" key="4">
    <source>
        <dbReference type="ARBA" id="ARBA00022771"/>
    </source>
</evidence>
<keyword evidence="4 6" id="KW-0863">Zinc-finger</keyword>
<dbReference type="GO" id="GO:0006355">
    <property type="term" value="P:regulation of DNA-templated transcription"/>
    <property type="evidence" value="ECO:0007669"/>
    <property type="project" value="TreeGrafter"/>
</dbReference>
<evidence type="ECO:0000256" key="6">
    <source>
        <dbReference type="PROSITE-ProRule" id="PRU00042"/>
    </source>
</evidence>
<evidence type="ECO:0000313" key="11">
    <source>
        <dbReference type="EMBL" id="CAG8485150.1"/>
    </source>
</evidence>
<dbReference type="InterPro" id="IPR014009">
    <property type="entry name" value="PIK_FAT"/>
</dbReference>
<dbReference type="Gene3D" id="1.10.1070.11">
    <property type="entry name" value="Phosphatidylinositol 3-/4-kinase, catalytic domain"/>
    <property type="match status" value="1"/>
</dbReference>
<keyword evidence="2" id="KW-0479">Metal-binding</keyword>
<dbReference type="Pfam" id="PF00454">
    <property type="entry name" value="PI3_PI4_kinase"/>
    <property type="match status" value="1"/>
</dbReference>
<dbReference type="GO" id="GO:0006281">
    <property type="term" value="P:DNA repair"/>
    <property type="evidence" value="ECO:0007669"/>
    <property type="project" value="TreeGrafter"/>
</dbReference>
<feature type="region of interest" description="Disordered" evidence="7">
    <location>
        <begin position="3245"/>
        <end position="3393"/>
    </location>
</feature>
<feature type="domain" description="C2H2-type" evidence="8">
    <location>
        <begin position="4040"/>
        <end position="4070"/>
    </location>
</feature>
<dbReference type="InterPro" id="IPR048420">
    <property type="entry name" value="Zap1-like_Znf1"/>
</dbReference>
<feature type="compositionally biased region" description="Polar residues" evidence="7">
    <location>
        <begin position="3310"/>
        <end position="3337"/>
    </location>
</feature>
<dbReference type="SMART" id="SM00355">
    <property type="entry name" value="ZnF_C2H2"/>
    <property type="match status" value="3"/>
</dbReference>
<evidence type="ECO:0000256" key="1">
    <source>
        <dbReference type="ARBA" id="ARBA00007234"/>
    </source>
</evidence>
<evidence type="ECO:0000256" key="2">
    <source>
        <dbReference type="ARBA" id="ARBA00022723"/>
    </source>
</evidence>
<keyword evidence="12" id="KW-1185">Reference proteome</keyword>
<dbReference type="CDD" id="cd05163">
    <property type="entry name" value="PIKK_TRRAP"/>
    <property type="match status" value="1"/>
</dbReference>